<feature type="region of interest" description="Disordered" evidence="2">
    <location>
        <begin position="363"/>
        <end position="391"/>
    </location>
</feature>
<evidence type="ECO:0008006" key="5">
    <source>
        <dbReference type="Google" id="ProtNLM"/>
    </source>
</evidence>
<comment type="caution">
    <text evidence="3">The sequence shown here is derived from an EMBL/GenBank/DDBJ whole genome shotgun (WGS) entry which is preliminary data.</text>
</comment>
<dbReference type="PROSITE" id="PS01013">
    <property type="entry name" value="OSBP"/>
    <property type="match status" value="1"/>
</dbReference>
<dbReference type="SUPFAM" id="SSF144000">
    <property type="entry name" value="Oxysterol-binding protein-like"/>
    <property type="match status" value="2"/>
</dbReference>
<dbReference type="InterPro" id="IPR000648">
    <property type="entry name" value="Oxysterol-bd"/>
</dbReference>
<evidence type="ECO:0000313" key="3">
    <source>
        <dbReference type="EMBL" id="KAH0906819.1"/>
    </source>
</evidence>
<dbReference type="InterPro" id="IPR008978">
    <property type="entry name" value="HSP20-like_chaperone"/>
</dbReference>
<gene>
    <name evidence="3" type="ORF">HID58_038646</name>
</gene>
<sequence length="806" mass="91036">MGSPKKNESKGFFAAMTSGFSMFGSAMSRSVNGLLAYEGVEVINPDGGKEDAEEEAQRGRWKDEERDSYWKMMQKYIGSDITSMVTLPVIIFEPMTMLQKMAELMEYSYLLDQADECEDPYLRLVYASSWAISVYFAYQRTWKPFNPILGETYEMANHGGISFLSEQVSHHPPMSAGHAENEHFTYDVTSKLKTKLLGNSVDVYPVGRTRVTLKKDGVVLDLVPPLTKVHNLIFGRTWVDSPGEMVMTNITTGDKVVLYFQPCGWFGSGRYEVDGYVYSADEEPKIMMTGKWNEKISYQPCDAEGEPLPGTELKEVWHVADVPKNDKFQYTHFAHKINSFDTAPATLLASDSRLRPDRYALEQGDLSKAGSEKHSLEERQRAEKRTRETKGQKFTPRWFDLTDEITSTPWGDIEIYQYNGKYNEHRDAAASSSGASNADDLKSIEFNPWQYGRLHATNNPYQRYGPKGFMEIKVLHNDNLYVRVDLPGVPDDAIRYRVDAVRQKVVFFSGEETLRDGYKADDVREYSGTAGLGCDCCEITGVEAKMKDGVLRMILARVKVKDHDKKCTHFLPLNTGKSGRYDVNSFNCVEVEGHPFVVKGRKDTLASHRTSDGCYHFSVDMPGVCGDDMFVIPNENEIKFYGGVHEHDESCRIFLGAVSNVQCCSYGIPLLSHNIAWDAEFGVLKLRLLLCVCPAFVFLAVTSHLKTKLLGNSVDVYPVGSLYIVKKNAVDLVPPLTKVHNLIFGRTWVWHVADVPKNDKFQYTHFGHKINSFDTAPSKLLASDSRLRPVRYALEQADLSKDTLRI</sequence>
<dbReference type="EMBL" id="JAGKQM010000010">
    <property type="protein sequence ID" value="KAH0906819.1"/>
    <property type="molecule type" value="Genomic_DNA"/>
</dbReference>
<dbReference type="Gene3D" id="2.40.160.120">
    <property type="match status" value="1"/>
</dbReference>
<proteinExistence type="inferred from homology"/>
<keyword evidence="4" id="KW-1185">Reference proteome</keyword>
<dbReference type="InterPro" id="IPR018494">
    <property type="entry name" value="Oxysterol-bd_CS"/>
</dbReference>
<dbReference type="PANTHER" id="PTHR10972:SF136">
    <property type="entry name" value="OXYSTEROL-BINDING PROTEIN 8"/>
    <property type="match status" value="1"/>
</dbReference>
<evidence type="ECO:0000256" key="1">
    <source>
        <dbReference type="RuleBase" id="RU003844"/>
    </source>
</evidence>
<dbReference type="Pfam" id="PF01237">
    <property type="entry name" value="Oxysterol_BP"/>
    <property type="match status" value="1"/>
</dbReference>
<feature type="non-terminal residue" evidence="3">
    <location>
        <position position="806"/>
    </location>
</feature>
<dbReference type="SUPFAM" id="SSF49764">
    <property type="entry name" value="HSP20-like chaperones"/>
    <property type="match status" value="1"/>
</dbReference>
<protein>
    <recommendedName>
        <fullName evidence="5">Oxysterol-binding protein</fullName>
    </recommendedName>
</protein>
<dbReference type="Gene3D" id="3.30.70.3490">
    <property type="match status" value="1"/>
</dbReference>
<evidence type="ECO:0000313" key="4">
    <source>
        <dbReference type="Proteomes" id="UP000824890"/>
    </source>
</evidence>
<comment type="similarity">
    <text evidence="1">Belongs to the OSBP family.</text>
</comment>
<dbReference type="PANTHER" id="PTHR10972">
    <property type="entry name" value="OXYSTEROL-BINDING PROTEIN-RELATED"/>
    <property type="match status" value="1"/>
</dbReference>
<dbReference type="InterPro" id="IPR037239">
    <property type="entry name" value="OSBP_sf"/>
</dbReference>
<reference evidence="3 4" key="1">
    <citation type="submission" date="2021-05" db="EMBL/GenBank/DDBJ databases">
        <title>Genome Assembly of Synthetic Allotetraploid Brassica napus Reveals Homoeologous Exchanges between Subgenomes.</title>
        <authorList>
            <person name="Davis J.T."/>
        </authorList>
    </citation>
    <scope>NUCLEOTIDE SEQUENCE [LARGE SCALE GENOMIC DNA]</scope>
    <source>
        <strain evidence="4">cv. Da-Ae</strain>
        <tissue evidence="3">Seedling</tissue>
    </source>
</reference>
<accession>A0ABQ8BPV8</accession>
<evidence type="ECO:0000256" key="2">
    <source>
        <dbReference type="SAM" id="MobiDB-lite"/>
    </source>
</evidence>
<feature type="compositionally biased region" description="Basic and acidic residues" evidence="2">
    <location>
        <begin position="370"/>
        <end position="391"/>
    </location>
</feature>
<dbReference type="CDD" id="cd06464">
    <property type="entry name" value="ACD_sHsps-like"/>
    <property type="match status" value="1"/>
</dbReference>
<organism evidence="3 4">
    <name type="scientific">Brassica napus</name>
    <name type="common">Rape</name>
    <dbReference type="NCBI Taxonomy" id="3708"/>
    <lineage>
        <taxon>Eukaryota</taxon>
        <taxon>Viridiplantae</taxon>
        <taxon>Streptophyta</taxon>
        <taxon>Embryophyta</taxon>
        <taxon>Tracheophyta</taxon>
        <taxon>Spermatophyta</taxon>
        <taxon>Magnoliopsida</taxon>
        <taxon>eudicotyledons</taxon>
        <taxon>Gunneridae</taxon>
        <taxon>Pentapetalae</taxon>
        <taxon>rosids</taxon>
        <taxon>malvids</taxon>
        <taxon>Brassicales</taxon>
        <taxon>Brassicaceae</taxon>
        <taxon>Brassiceae</taxon>
        <taxon>Brassica</taxon>
    </lineage>
</organism>
<name>A0ABQ8BPV8_BRANA</name>
<dbReference type="Proteomes" id="UP000824890">
    <property type="component" value="Unassembled WGS sequence"/>
</dbReference>